<feature type="compositionally biased region" description="Basic and acidic residues" evidence="2">
    <location>
        <begin position="133"/>
        <end position="157"/>
    </location>
</feature>
<evidence type="ECO:0000256" key="1">
    <source>
        <dbReference type="SAM" id="Coils"/>
    </source>
</evidence>
<feature type="coiled-coil region" evidence="1">
    <location>
        <begin position="67"/>
        <end position="119"/>
    </location>
</feature>
<protein>
    <submittedName>
        <fullName evidence="4">Putative lipase</fullName>
    </submittedName>
</protein>
<accession>X6NC02</accession>
<evidence type="ECO:0000313" key="5">
    <source>
        <dbReference type="Proteomes" id="UP000023152"/>
    </source>
</evidence>
<dbReference type="EMBL" id="ASPP01010420">
    <property type="protein sequence ID" value="ETO22847.1"/>
    <property type="molecule type" value="Genomic_DNA"/>
</dbReference>
<feature type="signal peptide" evidence="3">
    <location>
        <begin position="1"/>
        <end position="27"/>
    </location>
</feature>
<sequence>MYIYIYYIHQFLLFVCFFFLKQQSGIGLATSLYMEISLIPPPGHQNKMICRTKNNIQKKRNCHTNTEESMKHKYQTLQAQLQEKEKNFEETKLQLEQENTSLKNEVEKVEKQLVEYEKKMLELKPPTPDENNEDLHKPESTPDPQELERKKWPKEIQKLMTDLTQKAAQNTEFTNP</sequence>
<reference evidence="4 5" key="1">
    <citation type="journal article" date="2013" name="Curr. Biol.">
        <title>The Genome of the Foraminiferan Reticulomyxa filosa.</title>
        <authorList>
            <person name="Glockner G."/>
            <person name="Hulsmann N."/>
            <person name="Schleicher M."/>
            <person name="Noegel A.A."/>
            <person name="Eichinger L."/>
            <person name="Gallinger C."/>
            <person name="Pawlowski J."/>
            <person name="Sierra R."/>
            <person name="Euteneuer U."/>
            <person name="Pillet L."/>
            <person name="Moustafa A."/>
            <person name="Platzer M."/>
            <person name="Groth M."/>
            <person name="Szafranski K."/>
            <person name="Schliwa M."/>
        </authorList>
    </citation>
    <scope>NUCLEOTIDE SEQUENCE [LARGE SCALE GENOMIC DNA]</scope>
</reference>
<feature type="region of interest" description="Disordered" evidence="2">
    <location>
        <begin position="120"/>
        <end position="176"/>
    </location>
</feature>
<keyword evidence="1" id="KW-0175">Coiled coil</keyword>
<proteinExistence type="predicted"/>
<dbReference type="AlphaFoldDB" id="X6NC02"/>
<gene>
    <name evidence="4" type="ORF">RFI_14346</name>
</gene>
<evidence type="ECO:0000256" key="2">
    <source>
        <dbReference type="SAM" id="MobiDB-lite"/>
    </source>
</evidence>
<keyword evidence="3" id="KW-0732">Signal</keyword>
<evidence type="ECO:0000256" key="3">
    <source>
        <dbReference type="SAM" id="SignalP"/>
    </source>
</evidence>
<feature type="compositionally biased region" description="Polar residues" evidence="2">
    <location>
        <begin position="162"/>
        <end position="176"/>
    </location>
</feature>
<feature type="non-terminal residue" evidence="4">
    <location>
        <position position="176"/>
    </location>
</feature>
<comment type="caution">
    <text evidence="4">The sequence shown here is derived from an EMBL/GenBank/DDBJ whole genome shotgun (WGS) entry which is preliminary data.</text>
</comment>
<name>X6NC02_RETFI</name>
<organism evidence="4 5">
    <name type="scientific">Reticulomyxa filosa</name>
    <dbReference type="NCBI Taxonomy" id="46433"/>
    <lineage>
        <taxon>Eukaryota</taxon>
        <taxon>Sar</taxon>
        <taxon>Rhizaria</taxon>
        <taxon>Retaria</taxon>
        <taxon>Foraminifera</taxon>
        <taxon>Monothalamids</taxon>
        <taxon>Reticulomyxidae</taxon>
        <taxon>Reticulomyxa</taxon>
    </lineage>
</organism>
<evidence type="ECO:0000313" key="4">
    <source>
        <dbReference type="EMBL" id="ETO22847.1"/>
    </source>
</evidence>
<dbReference type="Proteomes" id="UP000023152">
    <property type="component" value="Unassembled WGS sequence"/>
</dbReference>
<feature type="chain" id="PRO_5004975795" evidence="3">
    <location>
        <begin position="28"/>
        <end position="176"/>
    </location>
</feature>
<keyword evidence="5" id="KW-1185">Reference proteome</keyword>